<evidence type="ECO:0008006" key="6">
    <source>
        <dbReference type="Google" id="ProtNLM"/>
    </source>
</evidence>
<dbReference type="Pfam" id="PF13041">
    <property type="entry name" value="PPR_2"/>
    <property type="match status" value="2"/>
</dbReference>
<evidence type="ECO:0000256" key="3">
    <source>
        <dbReference type="PROSITE-ProRule" id="PRU00708"/>
    </source>
</evidence>
<accession>A0AAE2CCQ7</accession>
<dbReference type="NCBIfam" id="TIGR00756">
    <property type="entry name" value="PPR"/>
    <property type="match status" value="5"/>
</dbReference>
<keyword evidence="5" id="KW-1185">Reference proteome</keyword>
<dbReference type="Proteomes" id="UP001293254">
    <property type="component" value="Unassembled WGS sequence"/>
</dbReference>
<dbReference type="PANTHER" id="PTHR47933:SF45">
    <property type="entry name" value="PENTACOTRIPEPTIDE-REPEAT REGION OF PRORP DOMAIN-CONTAINING PROTEIN"/>
    <property type="match status" value="1"/>
</dbReference>
<dbReference type="EMBL" id="JACGWO010000010">
    <property type="protein sequence ID" value="KAK4417287.1"/>
    <property type="molecule type" value="Genomic_DNA"/>
</dbReference>
<dbReference type="InterPro" id="IPR051240">
    <property type="entry name" value="Mito_RNA-Proc/Resp"/>
</dbReference>
<sequence>MAPTVVTYCSLINGLCRLGYVKEAIYYFNRMKNADLQPNVVVYTSLIHGLCKNDCIEDARRLFLEMPEKGLIPDKIAYTSLIDGTMKQGNIQEALDLARVMTETGVEFDLHAYTCLISGLCRCGQLQQARDLLYEMIKKGVQPDEIVYGCLIRKYHELGNREEADVLLNEMMERGNAPIKRELLDRIYEPEIAVSEQGCRSNVGAWKTPDKREHYPLMRDAMGKGLSESLVVQKLVEYTLGCLLLCFLWFAKPACLRTSAGFTSLALKKFDVGFGSGCSNLLPLGWLHLRLVANANEGQIVYHLCCW</sequence>
<name>A0AAE2CCQ7_9LAMI</name>
<keyword evidence="2" id="KW-0677">Repeat</keyword>
<dbReference type="Pfam" id="PF13812">
    <property type="entry name" value="PPR_3"/>
    <property type="match status" value="1"/>
</dbReference>
<dbReference type="Gene3D" id="1.25.40.10">
    <property type="entry name" value="Tetratricopeptide repeat domain"/>
    <property type="match status" value="2"/>
</dbReference>
<dbReference type="AlphaFoldDB" id="A0AAE2CCQ7"/>
<dbReference type="PANTHER" id="PTHR47933">
    <property type="entry name" value="PENTATRICOPEPTIDE REPEAT-CONTAINING PROTEIN 1, MITOCHONDRIAL"/>
    <property type="match status" value="1"/>
</dbReference>
<evidence type="ECO:0000313" key="4">
    <source>
        <dbReference type="EMBL" id="KAK4417287.1"/>
    </source>
</evidence>
<comment type="similarity">
    <text evidence="1">Belongs to the PPR family. P subfamily.</text>
</comment>
<reference evidence="4" key="1">
    <citation type="submission" date="2020-06" db="EMBL/GenBank/DDBJ databases">
        <authorList>
            <person name="Li T."/>
            <person name="Hu X."/>
            <person name="Zhang T."/>
            <person name="Song X."/>
            <person name="Zhang H."/>
            <person name="Dai N."/>
            <person name="Sheng W."/>
            <person name="Hou X."/>
            <person name="Wei L."/>
        </authorList>
    </citation>
    <scope>NUCLEOTIDE SEQUENCE</scope>
    <source>
        <strain evidence="4">3651</strain>
        <tissue evidence="4">Leaf</tissue>
    </source>
</reference>
<proteinExistence type="inferred from homology"/>
<feature type="repeat" description="PPR" evidence="3">
    <location>
        <begin position="109"/>
        <end position="143"/>
    </location>
</feature>
<feature type="repeat" description="PPR" evidence="3">
    <location>
        <begin position="4"/>
        <end position="38"/>
    </location>
</feature>
<organism evidence="4 5">
    <name type="scientific">Sesamum alatum</name>
    <dbReference type="NCBI Taxonomy" id="300844"/>
    <lineage>
        <taxon>Eukaryota</taxon>
        <taxon>Viridiplantae</taxon>
        <taxon>Streptophyta</taxon>
        <taxon>Embryophyta</taxon>
        <taxon>Tracheophyta</taxon>
        <taxon>Spermatophyta</taxon>
        <taxon>Magnoliopsida</taxon>
        <taxon>eudicotyledons</taxon>
        <taxon>Gunneridae</taxon>
        <taxon>Pentapetalae</taxon>
        <taxon>asterids</taxon>
        <taxon>lamiids</taxon>
        <taxon>Lamiales</taxon>
        <taxon>Pedaliaceae</taxon>
        <taxon>Sesamum</taxon>
    </lineage>
</organism>
<reference evidence="4" key="2">
    <citation type="journal article" date="2024" name="Plant">
        <title>Genomic evolution and insights into agronomic trait innovations of Sesamum species.</title>
        <authorList>
            <person name="Miao H."/>
            <person name="Wang L."/>
            <person name="Qu L."/>
            <person name="Liu H."/>
            <person name="Sun Y."/>
            <person name="Le M."/>
            <person name="Wang Q."/>
            <person name="Wei S."/>
            <person name="Zheng Y."/>
            <person name="Lin W."/>
            <person name="Duan Y."/>
            <person name="Cao H."/>
            <person name="Xiong S."/>
            <person name="Wang X."/>
            <person name="Wei L."/>
            <person name="Li C."/>
            <person name="Ma Q."/>
            <person name="Ju M."/>
            <person name="Zhao R."/>
            <person name="Li G."/>
            <person name="Mu C."/>
            <person name="Tian Q."/>
            <person name="Mei H."/>
            <person name="Zhang T."/>
            <person name="Gao T."/>
            <person name="Zhang H."/>
        </authorList>
    </citation>
    <scope>NUCLEOTIDE SEQUENCE</scope>
    <source>
        <strain evidence="4">3651</strain>
    </source>
</reference>
<feature type="repeat" description="PPR" evidence="3">
    <location>
        <begin position="144"/>
        <end position="178"/>
    </location>
</feature>
<evidence type="ECO:0000313" key="5">
    <source>
        <dbReference type="Proteomes" id="UP001293254"/>
    </source>
</evidence>
<dbReference type="PROSITE" id="PS51375">
    <property type="entry name" value="PPR"/>
    <property type="match status" value="5"/>
</dbReference>
<evidence type="ECO:0000256" key="1">
    <source>
        <dbReference type="ARBA" id="ARBA00007626"/>
    </source>
</evidence>
<feature type="repeat" description="PPR" evidence="3">
    <location>
        <begin position="39"/>
        <end position="73"/>
    </location>
</feature>
<dbReference type="GO" id="GO:0003729">
    <property type="term" value="F:mRNA binding"/>
    <property type="evidence" value="ECO:0007669"/>
    <property type="project" value="TreeGrafter"/>
</dbReference>
<gene>
    <name evidence="4" type="ORF">Salat_2554300</name>
</gene>
<comment type="caution">
    <text evidence="4">The sequence shown here is derived from an EMBL/GenBank/DDBJ whole genome shotgun (WGS) entry which is preliminary data.</text>
</comment>
<feature type="repeat" description="PPR" evidence="3">
    <location>
        <begin position="74"/>
        <end position="108"/>
    </location>
</feature>
<dbReference type="InterPro" id="IPR011990">
    <property type="entry name" value="TPR-like_helical_dom_sf"/>
</dbReference>
<dbReference type="InterPro" id="IPR002885">
    <property type="entry name" value="PPR_rpt"/>
</dbReference>
<evidence type="ECO:0000256" key="2">
    <source>
        <dbReference type="ARBA" id="ARBA00022737"/>
    </source>
</evidence>
<protein>
    <recommendedName>
        <fullName evidence="6">Pentatricopeptide repeat-containing protein</fullName>
    </recommendedName>
</protein>